<name>A0A6A6BIQ3_9PEZI</name>
<dbReference type="AlphaFoldDB" id="A0A6A6BIQ3"/>
<accession>A0A6A6BIQ3</accession>
<reference evidence="1" key="1">
    <citation type="journal article" date="2020" name="Stud. Mycol.">
        <title>101 Dothideomycetes genomes: a test case for predicting lifestyles and emergence of pathogens.</title>
        <authorList>
            <person name="Haridas S."/>
            <person name="Albert R."/>
            <person name="Binder M."/>
            <person name="Bloem J."/>
            <person name="Labutti K."/>
            <person name="Salamov A."/>
            <person name="Andreopoulos B."/>
            <person name="Baker S."/>
            <person name="Barry K."/>
            <person name="Bills G."/>
            <person name="Bluhm B."/>
            <person name="Cannon C."/>
            <person name="Castanera R."/>
            <person name="Culley D."/>
            <person name="Daum C."/>
            <person name="Ezra D."/>
            <person name="Gonzalez J."/>
            <person name="Henrissat B."/>
            <person name="Kuo A."/>
            <person name="Liang C."/>
            <person name="Lipzen A."/>
            <person name="Lutzoni F."/>
            <person name="Magnuson J."/>
            <person name="Mondo S."/>
            <person name="Nolan M."/>
            <person name="Ohm R."/>
            <person name="Pangilinan J."/>
            <person name="Park H.-J."/>
            <person name="Ramirez L."/>
            <person name="Alfaro M."/>
            <person name="Sun H."/>
            <person name="Tritt A."/>
            <person name="Yoshinaga Y."/>
            <person name="Zwiers L.-H."/>
            <person name="Turgeon B."/>
            <person name="Goodwin S."/>
            <person name="Spatafora J."/>
            <person name="Crous P."/>
            <person name="Grigoriev I."/>
        </authorList>
    </citation>
    <scope>NUCLEOTIDE SEQUENCE</scope>
    <source>
        <strain evidence="1">CBS 121167</strain>
    </source>
</reference>
<gene>
    <name evidence="1" type="ORF">K452DRAFT_151564</name>
</gene>
<protein>
    <submittedName>
        <fullName evidence="1">Uncharacterized protein</fullName>
    </submittedName>
</protein>
<keyword evidence="2" id="KW-1185">Reference proteome</keyword>
<evidence type="ECO:0000313" key="1">
    <source>
        <dbReference type="EMBL" id="KAF2144020.1"/>
    </source>
</evidence>
<dbReference type="Proteomes" id="UP000799438">
    <property type="component" value="Unassembled WGS sequence"/>
</dbReference>
<evidence type="ECO:0000313" key="2">
    <source>
        <dbReference type="Proteomes" id="UP000799438"/>
    </source>
</evidence>
<dbReference type="EMBL" id="ML995480">
    <property type="protein sequence ID" value="KAF2144020.1"/>
    <property type="molecule type" value="Genomic_DNA"/>
</dbReference>
<organism evidence="1 2">
    <name type="scientific">Aplosporella prunicola CBS 121167</name>
    <dbReference type="NCBI Taxonomy" id="1176127"/>
    <lineage>
        <taxon>Eukaryota</taxon>
        <taxon>Fungi</taxon>
        <taxon>Dikarya</taxon>
        <taxon>Ascomycota</taxon>
        <taxon>Pezizomycotina</taxon>
        <taxon>Dothideomycetes</taxon>
        <taxon>Dothideomycetes incertae sedis</taxon>
        <taxon>Botryosphaeriales</taxon>
        <taxon>Aplosporellaceae</taxon>
        <taxon>Aplosporella</taxon>
    </lineage>
</organism>
<proteinExistence type="predicted"/>
<dbReference type="GeneID" id="54293032"/>
<dbReference type="RefSeq" id="XP_033399732.1">
    <property type="nucleotide sequence ID" value="XM_033535538.1"/>
</dbReference>
<sequence length="80" mass="9224">MRLSCLFPFYSFLCPRVPGRTFVRHVGKCLLCALVIVSSSVDEYLACLGKWEVYCFSRLSTWSVQTRGNVFLFEFSTWPA</sequence>